<reference evidence="7 8" key="1">
    <citation type="submission" date="2016-12" db="EMBL/GenBank/DDBJ databases">
        <title>The new phylogeny of genus Mycobacterium.</title>
        <authorList>
            <person name="Tortoli E."/>
            <person name="Trovato A."/>
            <person name="Cirillo D.M."/>
        </authorList>
    </citation>
    <scope>NUCLEOTIDE SEQUENCE [LARGE SCALE GENOMIC DNA]</scope>
    <source>
        <strain evidence="7 8">DSM 45130</strain>
    </source>
</reference>
<dbReference type="AlphaFoldDB" id="A0A1X0CVL8"/>
<evidence type="ECO:0000256" key="1">
    <source>
        <dbReference type="ARBA" id="ARBA00004651"/>
    </source>
</evidence>
<keyword evidence="8" id="KW-1185">Reference proteome</keyword>
<keyword evidence="5" id="KW-0472">Membrane</keyword>
<evidence type="ECO:0000313" key="8">
    <source>
        <dbReference type="Proteomes" id="UP000192801"/>
    </source>
</evidence>
<dbReference type="Proteomes" id="UP000192801">
    <property type="component" value="Unassembled WGS sequence"/>
</dbReference>
<dbReference type="Pfam" id="PF13515">
    <property type="entry name" value="FUSC_2"/>
    <property type="match status" value="1"/>
</dbReference>
<name>A0A1X0CVL8_9MYCO</name>
<keyword evidence="4" id="KW-1133">Transmembrane helix</keyword>
<dbReference type="PANTHER" id="PTHR30509:SF9">
    <property type="entry name" value="MULTIDRUG RESISTANCE PROTEIN MDTO"/>
    <property type="match status" value="1"/>
</dbReference>
<dbReference type="GO" id="GO:0005886">
    <property type="term" value="C:plasma membrane"/>
    <property type="evidence" value="ECO:0007669"/>
    <property type="project" value="UniProtKB-SubCell"/>
</dbReference>
<keyword evidence="2" id="KW-1003">Cell membrane</keyword>
<gene>
    <name evidence="7" type="ORF">BST26_19995</name>
</gene>
<evidence type="ECO:0000313" key="7">
    <source>
        <dbReference type="EMBL" id="ORA64204.1"/>
    </source>
</evidence>
<evidence type="ECO:0000256" key="4">
    <source>
        <dbReference type="ARBA" id="ARBA00022989"/>
    </source>
</evidence>
<evidence type="ECO:0000256" key="6">
    <source>
        <dbReference type="ARBA" id="ARBA00043993"/>
    </source>
</evidence>
<accession>A0A1X0CVL8</accession>
<dbReference type="STRING" id="444597.BST26_19995"/>
<organism evidence="7 8">
    <name type="scientific">Mycolicibacterium insubricum</name>
    <dbReference type="NCBI Taxonomy" id="444597"/>
    <lineage>
        <taxon>Bacteria</taxon>
        <taxon>Bacillati</taxon>
        <taxon>Actinomycetota</taxon>
        <taxon>Actinomycetes</taxon>
        <taxon>Mycobacteriales</taxon>
        <taxon>Mycobacteriaceae</taxon>
        <taxon>Mycolicibacterium</taxon>
    </lineage>
</organism>
<evidence type="ECO:0000256" key="3">
    <source>
        <dbReference type="ARBA" id="ARBA00022692"/>
    </source>
</evidence>
<sequence>MHAPSAFRGFRSALAARDPGFDGLRRAARAGLGVPASAALGFSLGHGQGPLFAIFGATAMLIMVDFPGTPARRAVSYAGLTLSGAALIVLGTLVAPYPWAAVATTFAVGATATFSGVLSSSAAAAKRAILVPFVFPACTPPGPVGDRLGGWLIAAAVCIPAAVWVFPPRHHDELRRRCGQVASALADRLAGQGSARAVNNAMNGLFAHYVDSEYRPVGLTAGSRALVRVVDDLGWLCDRVDDDTAAGLGPDAAPAVRVLRASAQLLRGGDPGDRDRQRAELTAAIEDMRTVAFSGYRTDIEQMLRAGDDDEAAQVGRQLLDRRTVNAQVAVVGRLIAGAAAADARPLLARVLGRGLPPTQAAVRVQSETQAVTRIPSGHLAARSVAVRNSLRTGLGLALAVAVTQLFPVEHGFWVVLAAMSVLRNTALSTGTNVVRAIVGTTLGFALGAALIALIGVNPAVLWLLLPIASFLAAFVPKLWSFTAGQAAFTMQVLIVFNLIQPSGWQVGLLRIENILVGGLVAATVSLLLWPRGSGNALHRALDAEVSASLDYLNAAVDRITTDSADRSASDPTVAELGGRALAAARIVDDSARQFLSEGGGRPERPTPVVREINRVAKLRAAADLIADVPEPPSAGAYPRTRAILGAEAEQLCAQMRGHDGPPVQRQLLDELVPTLRSEAPSVADPVSDALPLITVAANLGELTELYSLS</sequence>
<comment type="caution">
    <text evidence="7">The sequence shown here is derived from an EMBL/GenBank/DDBJ whole genome shotgun (WGS) entry which is preliminary data.</text>
</comment>
<evidence type="ECO:0000256" key="2">
    <source>
        <dbReference type="ARBA" id="ARBA00022475"/>
    </source>
</evidence>
<protein>
    <submittedName>
        <fullName evidence="7">FUSC family protein</fullName>
    </submittedName>
</protein>
<proteinExistence type="inferred from homology"/>
<dbReference type="EMBL" id="MVHS01000076">
    <property type="protein sequence ID" value="ORA64204.1"/>
    <property type="molecule type" value="Genomic_DNA"/>
</dbReference>
<keyword evidence="3" id="KW-0812">Transmembrane</keyword>
<dbReference type="PANTHER" id="PTHR30509">
    <property type="entry name" value="P-HYDROXYBENZOIC ACID EFFLUX PUMP SUBUNIT-RELATED"/>
    <property type="match status" value="1"/>
</dbReference>
<dbReference type="RefSeq" id="WP_083033525.1">
    <property type="nucleotide sequence ID" value="NZ_AP022618.1"/>
</dbReference>
<evidence type="ECO:0000256" key="5">
    <source>
        <dbReference type="ARBA" id="ARBA00023136"/>
    </source>
</evidence>
<dbReference type="InterPro" id="IPR049453">
    <property type="entry name" value="Memb_transporter_dom"/>
</dbReference>
<comment type="subcellular location">
    <subcellularLocation>
        <location evidence="1">Cell membrane</location>
        <topology evidence="1">Multi-pass membrane protein</topology>
    </subcellularLocation>
</comment>
<dbReference type="OrthoDB" id="4638444at2"/>
<comment type="similarity">
    <text evidence="6">Belongs to the YccS/YhfK family.</text>
</comment>